<dbReference type="Gene3D" id="3.40.50.12580">
    <property type="match status" value="1"/>
</dbReference>
<reference evidence="1 2" key="1">
    <citation type="submission" date="2020-08" db="EMBL/GenBank/DDBJ databases">
        <title>Genomic Encyclopedia of Type Strains, Phase IV (KMG-IV): sequencing the most valuable type-strain genomes for metagenomic binning, comparative biology and taxonomic classification.</title>
        <authorList>
            <person name="Goeker M."/>
        </authorList>
    </citation>
    <scope>NUCLEOTIDE SEQUENCE [LARGE SCALE GENOMIC DNA]</scope>
    <source>
        <strain evidence="1 2">DSM 27568</strain>
    </source>
</reference>
<keyword evidence="2" id="KW-1185">Reference proteome</keyword>
<protein>
    <recommendedName>
        <fullName evidence="3">Glycosyl transferase</fullName>
    </recommendedName>
</protein>
<gene>
    <name evidence="1" type="ORF">GGR39_000453</name>
</gene>
<dbReference type="Proteomes" id="UP000561459">
    <property type="component" value="Unassembled WGS sequence"/>
</dbReference>
<accession>A0A7W6BVN7</accession>
<organism evidence="1 2">
    <name type="scientific">Novosphingobium fluoreni</name>
    <dbReference type="NCBI Taxonomy" id="1391222"/>
    <lineage>
        <taxon>Bacteria</taxon>
        <taxon>Pseudomonadati</taxon>
        <taxon>Pseudomonadota</taxon>
        <taxon>Alphaproteobacteria</taxon>
        <taxon>Sphingomonadales</taxon>
        <taxon>Sphingomonadaceae</taxon>
        <taxon>Novosphingobium</taxon>
    </lineage>
</organism>
<dbReference type="InterPro" id="IPR043148">
    <property type="entry name" value="TagF_C"/>
</dbReference>
<evidence type="ECO:0008006" key="3">
    <source>
        <dbReference type="Google" id="ProtNLM"/>
    </source>
</evidence>
<name>A0A7W6BVN7_9SPHN</name>
<proteinExistence type="predicted"/>
<evidence type="ECO:0000313" key="1">
    <source>
        <dbReference type="EMBL" id="MBB3938824.1"/>
    </source>
</evidence>
<dbReference type="EMBL" id="JACIDY010000001">
    <property type="protein sequence ID" value="MBB3938824.1"/>
    <property type="molecule type" value="Genomic_DNA"/>
</dbReference>
<evidence type="ECO:0000313" key="2">
    <source>
        <dbReference type="Proteomes" id="UP000561459"/>
    </source>
</evidence>
<dbReference type="RefSeq" id="WP_183615684.1">
    <property type="nucleotide sequence ID" value="NZ_JACIDY010000001.1"/>
</dbReference>
<sequence length="382" mass="41761">MRTIGFSLIGGSHQFLHGLPVAAALSRRSGVVVEVFVVSDADADRAREMLNAFGAGAVEVIVLRLPRFVERAARREGAAAPLKTLRLAWWSMRMRRCTTIVALERTSALLARLPGHCPPLIQIPHGVGGARRAGGNGVDGRFSAFDLALVAGEADRRSTIDAGLLPAERVQVVGQIKLSGLNRLGLLQRKRLFANARPTILYNPHFHPRRGSWEQFGRALIDALGQDRAFNLIVAPHVRLFADASASEREALEALGDPDWLIIDTGSSRSMDMTYTLGADIYLGDFSSQLYEWLIFPRPCVFIDQVGDGGAGDTKLPEMWSMGETVTSFPDLLRALSRASVSHSDYRHRQSALMHDAVGDFRELADEVAADAIVAFLDARQL</sequence>
<dbReference type="AlphaFoldDB" id="A0A7W6BVN7"/>
<comment type="caution">
    <text evidence="1">The sequence shown here is derived from an EMBL/GenBank/DDBJ whole genome shotgun (WGS) entry which is preliminary data.</text>
</comment>
<dbReference type="SUPFAM" id="SSF53756">
    <property type="entry name" value="UDP-Glycosyltransferase/glycogen phosphorylase"/>
    <property type="match status" value="1"/>
</dbReference>